<dbReference type="Gene3D" id="3.40.30.120">
    <property type="match status" value="1"/>
</dbReference>
<dbReference type="SUPFAM" id="SSF51905">
    <property type="entry name" value="FAD/NAD(P)-binding domain"/>
    <property type="match status" value="1"/>
</dbReference>
<dbReference type="InterPro" id="IPR002938">
    <property type="entry name" value="FAD-bd"/>
</dbReference>
<keyword evidence="5" id="KW-0812">Transmembrane</keyword>
<protein>
    <submittedName>
        <fullName evidence="7">FAD-dependent monooxygenase</fullName>
    </submittedName>
</protein>
<dbReference type="GO" id="GO:0004497">
    <property type="term" value="F:monooxygenase activity"/>
    <property type="evidence" value="ECO:0007669"/>
    <property type="project" value="UniProtKB-KW"/>
</dbReference>
<dbReference type="InterPro" id="IPR050641">
    <property type="entry name" value="RIFMO-like"/>
</dbReference>
<proteinExistence type="predicted"/>
<keyword evidence="8" id="KW-1185">Reference proteome</keyword>
<dbReference type="Pfam" id="PF01494">
    <property type="entry name" value="FAD_binding_3"/>
    <property type="match status" value="1"/>
</dbReference>
<accession>A0ABW8C4U6</accession>
<dbReference type="Pfam" id="PF21274">
    <property type="entry name" value="Rng_hyd_C"/>
    <property type="match status" value="1"/>
</dbReference>
<evidence type="ECO:0000259" key="6">
    <source>
        <dbReference type="Pfam" id="PF01494"/>
    </source>
</evidence>
<organism evidence="7 8">
    <name type="scientific">Streptomyces fildesensis</name>
    <dbReference type="NCBI Taxonomy" id="375757"/>
    <lineage>
        <taxon>Bacteria</taxon>
        <taxon>Bacillati</taxon>
        <taxon>Actinomycetota</taxon>
        <taxon>Actinomycetes</taxon>
        <taxon>Kitasatosporales</taxon>
        <taxon>Streptomycetaceae</taxon>
        <taxon>Streptomyces</taxon>
    </lineage>
</organism>
<dbReference type="PANTHER" id="PTHR43004:SF19">
    <property type="entry name" value="BINDING MONOOXYGENASE, PUTATIVE (JCVI)-RELATED"/>
    <property type="match status" value="1"/>
</dbReference>
<keyword evidence="2" id="KW-0285">Flavoprotein</keyword>
<keyword evidence="7" id="KW-0560">Oxidoreductase</keyword>
<dbReference type="Gene3D" id="3.50.50.60">
    <property type="entry name" value="FAD/NAD(P)-binding domain"/>
    <property type="match status" value="1"/>
</dbReference>
<evidence type="ECO:0000256" key="2">
    <source>
        <dbReference type="ARBA" id="ARBA00022630"/>
    </source>
</evidence>
<feature type="region of interest" description="Disordered" evidence="4">
    <location>
        <begin position="401"/>
        <end position="420"/>
    </location>
</feature>
<dbReference type="RefSeq" id="WP_399645617.1">
    <property type="nucleotide sequence ID" value="NZ_JBITYG010000002.1"/>
</dbReference>
<gene>
    <name evidence="7" type="ORF">ACIGXA_07905</name>
</gene>
<evidence type="ECO:0000313" key="7">
    <source>
        <dbReference type="EMBL" id="MFI9100436.1"/>
    </source>
</evidence>
<dbReference type="EMBL" id="JBITYG010000002">
    <property type="protein sequence ID" value="MFI9100436.1"/>
    <property type="molecule type" value="Genomic_DNA"/>
</dbReference>
<evidence type="ECO:0000313" key="8">
    <source>
        <dbReference type="Proteomes" id="UP001614394"/>
    </source>
</evidence>
<keyword evidence="5" id="KW-1133">Transmembrane helix</keyword>
<sequence>MSDDRVPVLIVGGSLVGLSTALFLAGEKIPCLLVERHPGTSVHPRAVGYYPRTLEILRAAGLEETVLQAAAGFKDHTLRAGLESLTGQVFWSRDELAGGDELDDLTPSHMVLLPQDRLEPLLRSRAELLGARTSYGTELVSFEADASGVTSVLRDRADGTERTVRSDYLVGADGPRSLVRETLGVPRHGRGVISHQLSMAFTAHMREALDGRRFSVAHVQNDEVTGILVHDDTLTEGTLVVAYNPAEGDSLDDFTDERCVHLVRAAIGVPDLEVRIRSRFPWEMAEFASEEYRRGRIFLAGDAAHVIPPTGGYGSNTGIADAHNLAWKLASVIRGTAGAGLLDSYDAERRPLGDFVANQGALELAVRSNTATDEQRAQIADPLSVTMGYRYVSDAVLNSSGDEAAEPPAVVDPRTTGGRPGTRAPHLLVESQGKEISTLDLFGGGFTLLAGEDADPWSESAGSAAEELGIRLTVHRTGGSRGQVLHPVTGDFTEAYGIGPQGAVLVRPDGFVAWRSHGAAAGPADELGTVLRRLLARDS</sequence>
<comment type="caution">
    <text evidence="7">The sequence shown here is derived from an EMBL/GenBank/DDBJ whole genome shotgun (WGS) entry which is preliminary data.</text>
</comment>
<comment type="cofactor">
    <cofactor evidence="1">
        <name>FAD</name>
        <dbReference type="ChEBI" id="CHEBI:57692"/>
    </cofactor>
</comment>
<feature type="transmembrane region" description="Helical" evidence="5">
    <location>
        <begin position="6"/>
        <end position="26"/>
    </location>
</feature>
<keyword evidence="5" id="KW-0472">Membrane</keyword>
<dbReference type="Gene3D" id="3.30.9.10">
    <property type="entry name" value="D-Amino Acid Oxidase, subunit A, domain 2"/>
    <property type="match status" value="1"/>
</dbReference>
<feature type="domain" description="FAD-binding" evidence="6">
    <location>
        <begin position="6"/>
        <end position="354"/>
    </location>
</feature>
<keyword evidence="3" id="KW-0274">FAD</keyword>
<keyword evidence="7" id="KW-0503">Monooxygenase</keyword>
<dbReference type="InterPro" id="IPR036188">
    <property type="entry name" value="FAD/NAD-bd_sf"/>
</dbReference>
<dbReference type="Proteomes" id="UP001614394">
    <property type="component" value="Unassembled WGS sequence"/>
</dbReference>
<evidence type="ECO:0000256" key="5">
    <source>
        <dbReference type="SAM" id="Phobius"/>
    </source>
</evidence>
<evidence type="ECO:0000256" key="4">
    <source>
        <dbReference type="SAM" id="MobiDB-lite"/>
    </source>
</evidence>
<dbReference type="PANTHER" id="PTHR43004">
    <property type="entry name" value="TRK SYSTEM POTASSIUM UPTAKE PROTEIN"/>
    <property type="match status" value="1"/>
</dbReference>
<evidence type="ECO:0000256" key="3">
    <source>
        <dbReference type="ARBA" id="ARBA00022827"/>
    </source>
</evidence>
<evidence type="ECO:0000256" key="1">
    <source>
        <dbReference type="ARBA" id="ARBA00001974"/>
    </source>
</evidence>
<reference evidence="7 8" key="1">
    <citation type="submission" date="2024-10" db="EMBL/GenBank/DDBJ databases">
        <title>The Natural Products Discovery Center: Release of the First 8490 Sequenced Strains for Exploring Actinobacteria Biosynthetic Diversity.</title>
        <authorList>
            <person name="Kalkreuter E."/>
            <person name="Kautsar S.A."/>
            <person name="Yang D."/>
            <person name="Bader C.D."/>
            <person name="Teijaro C.N."/>
            <person name="Fluegel L."/>
            <person name="Davis C.M."/>
            <person name="Simpson J.R."/>
            <person name="Lauterbach L."/>
            <person name="Steele A.D."/>
            <person name="Gui C."/>
            <person name="Meng S."/>
            <person name="Li G."/>
            <person name="Viehrig K."/>
            <person name="Ye F."/>
            <person name="Su P."/>
            <person name="Kiefer A.F."/>
            <person name="Nichols A."/>
            <person name="Cepeda A.J."/>
            <person name="Yan W."/>
            <person name="Fan B."/>
            <person name="Jiang Y."/>
            <person name="Adhikari A."/>
            <person name="Zheng C.-J."/>
            <person name="Schuster L."/>
            <person name="Cowan T.M."/>
            <person name="Smanski M.J."/>
            <person name="Chevrette M.G."/>
            <person name="De Carvalho L.P.S."/>
            <person name="Shen B."/>
        </authorList>
    </citation>
    <scope>NUCLEOTIDE SEQUENCE [LARGE SCALE GENOMIC DNA]</scope>
    <source>
        <strain evidence="7 8">NPDC053399</strain>
    </source>
</reference>
<name>A0ABW8C4U6_9ACTN</name>
<dbReference type="PRINTS" id="PR00420">
    <property type="entry name" value="RNGMNOXGNASE"/>
</dbReference>